<evidence type="ECO:0000259" key="8">
    <source>
        <dbReference type="PROSITE" id="PS50072"/>
    </source>
</evidence>
<dbReference type="AlphaFoldDB" id="A0A7C3EA93"/>
<dbReference type="PANTHER" id="PTHR45625">
    <property type="entry name" value="PEPTIDYL-PROLYL CIS-TRANS ISOMERASE-RELATED"/>
    <property type="match status" value="1"/>
</dbReference>
<dbReference type="InterPro" id="IPR002130">
    <property type="entry name" value="Cyclophilin-type_PPIase_dom"/>
</dbReference>
<dbReference type="Gene3D" id="3.10.50.40">
    <property type="match status" value="1"/>
</dbReference>
<organism evidence="9">
    <name type="scientific">Gracilinema caldarium</name>
    <dbReference type="NCBI Taxonomy" id="215591"/>
    <lineage>
        <taxon>Bacteria</taxon>
        <taxon>Pseudomonadati</taxon>
        <taxon>Spirochaetota</taxon>
        <taxon>Spirochaetia</taxon>
        <taxon>Spirochaetales</taxon>
        <taxon>Breznakiellaceae</taxon>
        <taxon>Gracilinema</taxon>
    </lineage>
</organism>
<evidence type="ECO:0000256" key="3">
    <source>
        <dbReference type="ARBA" id="ARBA00013194"/>
    </source>
</evidence>
<protein>
    <recommendedName>
        <fullName evidence="3 6">peptidylprolyl isomerase</fullName>
        <ecNumber evidence="3 6">5.2.1.8</ecNumber>
    </recommendedName>
</protein>
<evidence type="ECO:0000256" key="5">
    <source>
        <dbReference type="ARBA" id="ARBA00023235"/>
    </source>
</evidence>
<feature type="domain" description="PPIase FKBP-type" evidence="7">
    <location>
        <begin position="257"/>
        <end position="345"/>
    </location>
</feature>
<dbReference type="InterPro" id="IPR046357">
    <property type="entry name" value="PPIase_dom_sf"/>
</dbReference>
<dbReference type="InterPro" id="IPR029000">
    <property type="entry name" value="Cyclophilin-like_dom_sf"/>
</dbReference>
<dbReference type="PRINTS" id="PR00153">
    <property type="entry name" value="CSAPPISMRASE"/>
</dbReference>
<dbReference type="InterPro" id="IPR001179">
    <property type="entry name" value="PPIase_FKBP_dom"/>
</dbReference>
<dbReference type="Gene3D" id="2.40.100.10">
    <property type="entry name" value="Cyclophilin-like"/>
    <property type="match status" value="1"/>
</dbReference>
<comment type="similarity">
    <text evidence="2">Belongs to the cyclophilin-type PPIase family.</text>
</comment>
<feature type="domain" description="PPIase cyclophilin-type" evidence="8">
    <location>
        <begin position="47"/>
        <end position="175"/>
    </location>
</feature>
<dbReference type="SUPFAM" id="SSF54534">
    <property type="entry name" value="FKBP-like"/>
    <property type="match status" value="1"/>
</dbReference>
<keyword evidence="4 6" id="KW-0697">Rotamase</keyword>
<dbReference type="FunFam" id="3.10.50.40:FF:000006">
    <property type="entry name" value="Peptidyl-prolyl cis-trans isomerase"/>
    <property type="match status" value="1"/>
</dbReference>
<dbReference type="Pfam" id="PF00254">
    <property type="entry name" value="FKBP_C"/>
    <property type="match status" value="1"/>
</dbReference>
<dbReference type="InterPro" id="IPR020892">
    <property type="entry name" value="Cyclophilin-type_PPIase_CS"/>
</dbReference>
<proteinExistence type="inferred from homology"/>
<dbReference type="Pfam" id="PF00160">
    <property type="entry name" value="Pro_isomerase"/>
    <property type="match status" value="1"/>
</dbReference>
<dbReference type="PROSITE" id="PS50059">
    <property type="entry name" value="FKBP_PPIASE"/>
    <property type="match status" value="1"/>
</dbReference>
<evidence type="ECO:0000256" key="4">
    <source>
        <dbReference type="ARBA" id="ARBA00023110"/>
    </source>
</evidence>
<comment type="caution">
    <text evidence="9">The sequence shown here is derived from an EMBL/GenBank/DDBJ whole genome shotgun (WGS) entry which is preliminary data.</text>
</comment>
<evidence type="ECO:0000256" key="1">
    <source>
        <dbReference type="ARBA" id="ARBA00000971"/>
    </source>
</evidence>
<evidence type="ECO:0000256" key="2">
    <source>
        <dbReference type="ARBA" id="ARBA00007365"/>
    </source>
</evidence>
<dbReference type="EC" id="5.2.1.8" evidence="3 6"/>
<sequence length="345" mass="36657">MSIRISNPLGAGLGGVLFVLLASTATALPSDANLGDGLFARISTDRGDMVVKLEYKKTPLTVCNFTGLAEGKLNAAGGKPYYNGLTFHRVISDFMIQGGDPLGNGTGGPGYKFPDEFVDDLKHDGPGVLSMANAGPNTNGSQFFITHKATPWLDGKHTVFGRVVEGQEVVNSIQQGDKIKSITIIRNGADARAFKNDQAAFDTLLKNAANAAAERIAAKRQADLAFIATKYPGAQTTENGIRFLVLKEGSGTKPQSGNTVSVNYKGMFLNGEVFDASDFHGGPFQFQAGAGRVIPGWDQMVLDMKKGEKRLVVLPPELAYGERGAGGVIPPNAFLVFEMELTAIK</sequence>
<dbReference type="PROSITE" id="PS00170">
    <property type="entry name" value="CSA_PPIASE_1"/>
    <property type="match status" value="1"/>
</dbReference>
<dbReference type="GO" id="GO:0006457">
    <property type="term" value="P:protein folding"/>
    <property type="evidence" value="ECO:0007669"/>
    <property type="project" value="InterPro"/>
</dbReference>
<dbReference type="EMBL" id="DSVL01000285">
    <property type="protein sequence ID" value="HFH29696.1"/>
    <property type="molecule type" value="Genomic_DNA"/>
</dbReference>
<reference evidence="9" key="1">
    <citation type="journal article" date="2020" name="mSystems">
        <title>Genome- and Community-Level Interaction Insights into Carbon Utilization and Element Cycling Functions of Hydrothermarchaeota in Hydrothermal Sediment.</title>
        <authorList>
            <person name="Zhou Z."/>
            <person name="Liu Y."/>
            <person name="Xu W."/>
            <person name="Pan J."/>
            <person name="Luo Z.H."/>
            <person name="Li M."/>
        </authorList>
    </citation>
    <scope>NUCLEOTIDE SEQUENCE [LARGE SCALE GENOMIC DNA]</scope>
    <source>
        <strain evidence="9">SpSt-503</strain>
    </source>
</reference>
<dbReference type="PROSITE" id="PS50072">
    <property type="entry name" value="CSA_PPIASE_2"/>
    <property type="match status" value="1"/>
</dbReference>
<dbReference type="CDD" id="cd00317">
    <property type="entry name" value="cyclophilin"/>
    <property type="match status" value="1"/>
</dbReference>
<evidence type="ECO:0000256" key="6">
    <source>
        <dbReference type="PROSITE-ProRule" id="PRU00277"/>
    </source>
</evidence>
<name>A0A7C3EA93_9SPIR</name>
<evidence type="ECO:0000259" key="7">
    <source>
        <dbReference type="PROSITE" id="PS50059"/>
    </source>
</evidence>
<comment type="catalytic activity">
    <reaction evidence="1 6">
        <text>[protein]-peptidylproline (omega=180) = [protein]-peptidylproline (omega=0)</text>
        <dbReference type="Rhea" id="RHEA:16237"/>
        <dbReference type="Rhea" id="RHEA-COMP:10747"/>
        <dbReference type="Rhea" id="RHEA-COMP:10748"/>
        <dbReference type="ChEBI" id="CHEBI:83833"/>
        <dbReference type="ChEBI" id="CHEBI:83834"/>
        <dbReference type="EC" id="5.2.1.8"/>
    </reaction>
</comment>
<dbReference type="InterPro" id="IPR044666">
    <property type="entry name" value="Cyclophilin_A-like"/>
</dbReference>
<keyword evidence="5 6" id="KW-0413">Isomerase</keyword>
<accession>A0A7C3EA93</accession>
<evidence type="ECO:0000313" key="9">
    <source>
        <dbReference type="EMBL" id="HFH29696.1"/>
    </source>
</evidence>
<gene>
    <name evidence="9" type="ORF">ENS59_09335</name>
</gene>
<dbReference type="PANTHER" id="PTHR45625:SF4">
    <property type="entry name" value="PEPTIDYLPROLYL ISOMERASE DOMAIN AND WD REPEAT-CONTAINING PROTEIN 1"/>
    <property type="match status" value="1"/>
</dbReference>
<dbReference type="GO" id="GO:0003755">
    <property type="term" value="F:peptidyl-prolyl cis-trans isomerase activity"/>
    <property type="evidence" value="ECO:0007669"/>
    <property type="project" value="UniProtKB-KW"/>
</dbReference>
<dbReference type="SUPFAM" id="SSF50891">
    <property type="entry name" value="Cyclophilin-like"/>
    <property type="match status" value="1"/>
</dbReference>